<organism evidence="2">
    <name type="scientific">Hyperionvirus sp</name>
    <dbReference type="NCBI Taxonomy" id="2487770"/>
    <lineage>
        <taxon>Viruses</taxon>
        <taxon>Varidnaviria</taxon>
        <taxon>Bamfordvirae</taxon>
        <taxon>Nucleocytoviricota</taxon>
        <taxon>Megaviricetes</taxon>
        <taxon>Imitervirales</taxon>
        <taxon>Mimiviridae</taxon>
        <taxon>Klosneuvirinae</taxon>
    </lineage>
</organism>
<keyword evidence="1" id="KW-0472">Membrane</keyword>
<dbReference type="EMBL" id="MK072406">
    <property type="protein sequence ID" value="AYV84395.1"/>
    <property type="molecule type" value="Genomic_DNA"/>
</dbReference>
<keyword evidence="1" id="KW-1133">Transmembrane helix</keyword>
<sequence>MVGFESIAPEIDKLFNERKFGEYFALLNDKIQKYIFAGSEIPVEDCKIVDRLWSIIDYCEVCSKRDLNNWKREVGISWKIIVVVMLLCVHIFNPMLVFIGYFLYLNDRYNKLKELKDNIKLYQILKKNLKERNVLNYKCELRVSDVSVELCFEKFMLKKI</sequence>
<evidence type="ECO:0000256" key="1">
    <source>
        <dbReference type="SAM" id="Phobius"/>
    </source>
</evidence>
<gene>
    <name evidence="2" type="ORF">Hyperionvirus24_17</name>
</gene>
<name>A0A3G5AAY1_9VIRU</name>
<protein>
    <submittedName>
        <fullName evidence="2">Uncharacterized protein</fullName>
    </submittedName>
</protein>
<feature type="transmembrane region" description="Helical" evidence="1">
    <location>
        <begin position="76"/>
        <end position="104"/>
    </location>
</feature>
<reference evidence="2" key="1">
    <citation type="submission" date="2018-10" db="EMBL/GenBank/DDBJ databases">
        <title>Hidden diversity of soil giant viruses.</title>
        <authorList>
            <person name="Schulz F."/>
            <person name="Alteio L."/>
            <person name="Goudeau D."/>
            <person name="Ryan E.M."/>
            <person name="Malmstrom R.R."/>
            <person name="Blanchard J."/>
            <person name="Woyke T."/>
        </authorList>
    </citation>
    <scope>NUCLEOTIDE SEQUENCE</scope>
    <source>
        <strain evidence="2">HYV1</strain>
    </source>
</reference>
<proteinExistence type="predicted"/>
<keyword evidence="1" id="KW-0812">Transmembrane</keyword>
<evidence type="ECO:0000313" key="2">
    <source>
        <dbReference type="EMBL" id="AYV84395.1"/>
    </source>
</evidence>
<accession>A0A3G5AAY1</accession>